<proteinExistence type="predicted"/>
<accession>A0A1I5VGX4</accession>
<evidence type="ECO:0000313" key="2">
    <source>
        <dbReference type="EMBL" id="SFQ06740.1"/>
    </source>
</evidence>
<dbReference type="EMBL" id="FOXO01000017">
    <property type="protein sequence ID" value="SFQ06740.1"/>
    <property type="molecule type" value="Genomic_DNA"/>
</dbReference>
<sequence>MKNFLAKKSYGFCAVVLALIVAVISLVRYLAWAPAHNATNAMVVAALVIGIVLNVIIMIKDEDLLLVAATACYSFAVFRHLADQVGSFVDAFQGINMFGDATQVGNIVSIAIVMGIGVLLTIISGFLRREV</sequence>
<gene>
    <name evidence="2" type="ORF">SAMN04487928_11735</name>
</gene>
<feature type="transmembrane region" description="Helical" evidence="1">
    <location>
        <begin position="64"/>
        <end position="82"/>
    </location>
</feature>
<organism evidence="2 3">
    <name type="scientific">Butyrivibrio proteoclasticus</name>
    <dbReference type="NCBI Taxonomy" id="43305"/>
    <lineage>
        <taxon>Bacteria</taxon>
        <taxon>Bacillati</taxon>
        <taxon>Bacillota</taxon>
        <taxon>Clostridia</taxon>
        <taxon>Lachnospirales</taxon>
        <taxon>Lachnospiraceae</taxon>
        <taxon>Butyrivibrio</taxon>
    </lineage>
</organism>
<dbReference type="AlphaFoldDB" id="A0A1I5VGX4"/>
<evidence type="ECO:0000256" key="1">
    <source>
        <dbReference type="SAM" id="Phobius"/>
    </source>
</evidence>
<dbReference type="RefSeq" id="WP_074888793.1">
    <property type="nucleotide sequence ID" value="NZ_FOXO01000017.1"/>
</dbReference>
<evidence type="ECO:0000313" key="3">
    <source>
        <dbReference type="Proteomes" id="UP000182624"/>
    </source>
</evidence>
<feature type="transmembrane region" description="Helical" evidence="1">
    <location>
        <begin position="12"/>
        <end position="32"/>
    </location>
</feature>
<name>A0A1I5VGX4_9FIRM</name>
<keyword evidence="1" id="KW-0812">Transmembrane</keyword>
<feature type="transmembrane region" description="Helical" evidence="1">
    <location>
        <begin position="38"/>
        <end position="57"/>
    </location>
</feature>
<feature type="transmembrane region" description="Helical" evidence="1">
    <location>
        <begin position="107"/>
        <end position="127"/>
    </location>
</feature>
<protein>
    <submittedName>
        <fullName evidence="2">Uncharacterized protein</fullName>
    </submittedName>
</protein>
<dbReference type="OrthoDB" id="2064186at2"/>
<keyword evidence="1" id="KW-1133">Transmembrane helix</keyword>
<reference evidence="3" key="1">
    <citation type="submission" date="2016-10" db="EMBL/GenBank/DDBJ databases">
        <authorList>
            <person name="Varghese N."/>
            <person name="Submissions S."/>
        </authorList>
    </citation>
    <scope>NUCLEOTIDE SEQUENCE [LARGE SCALE GENOMIC DNA]</scope>
    <source>
        <strain evidence="3">P18</strain>
    </source>
</reference>
<keyword evidence="1" id="KW-0472">Membrane</keyword>
<dbReference type="Proteomes" id="UP000182624">
    <property type="component" value="Unassembled WGS sequence"/>
</dbReference>
<keyword evidence="3" id="KW-1185">Reference proteome</keyword>